<dbReference type="Gene3D" id="2.30.30.40">
    <property type="entry name" value="SH3 Domains"/>
    <property type="match status" value="1"/>
</dbReference>
<gene>
    <name evidence="1" type="ORF">NEE01_15555</name>
</gene>
<evidence type="ECO:0000313" key="2">
    <source>
        <dbReference type="Proteomes" id="UP001165565"/>
    </source>
</evidence>
<proteinExistence type="predicted"/>
<keyword evidence="2" id="KW-1185">Reference proteome</keyword>
<dbReference type="InterPro" id="IPR010466">
    <property type="entry name" value="DUF1058"/>
</dbReference>
<name>A0AA42CV70_9SPHN</name>
<reference evidence="1" key="1">
    <citation type="submission" date="2022-06" db="EMBL/GenBank/DDBJ databases">
        <title>Sphingomonas sp. nov. isolated from rhizosphere soil of tomato.</title>
        <authorList>
            <person name="Dong H."/>
            <person name="Gao R."/>
        </authorList>
    </citation>
    <scope>NUCLEOTIDE SEQUENCE</scope>
    <source>
        <strain evidence="1">MMSM24</strain>
    </source>
</reference>
<comment type="caution">
    <text evidence="1">The sequence shown here is derived from an EMBL/GenBank/DDBJ whole genome shotgun (WGS) entry which is preliminary data.</text>
</comment>
<evidence type="ECO:0000313" key="1">
    <source>
        <dbReference type="EMBL" id="MCW6536196.1"/>
    </source>
</evidence>
<dbReference type="EMBL" id="JANFAV010000011">
    <property type="protein sequence ID" value="MCW6536196.1"/>
    <property type="molecule type" value="Genomic_DNA"/>
</dbReference>
<sequence>MVAIAGGVIASDAFAADPPPRKDPYFASIAPARARMRSGPGRNYPATWLYVRADLPVRVVDTFKEWRKVEDPAGVQGWMQGNMISQRRTAIIQGTIAELREKPAADAKIVWRAEPGVVGRLSQCGGGWCRFDVHGQAGYVEMSRLWGVAAGEVLP</sequence>
<protein>
    <submittedName>
        <fullName evidence="1">SH3 domain-containing protein</fullName>
    </submittedName>
</protein>
<accession>A0AA42CV70</accession>
<organism evidence="1 2">
    <name type="scientific">Sphingomonas lycopersici</name>
    <dbReference type="NCBI Taxonomy" id="2951807"/>
    <lineage>
        <taxon>Bacteria</taxon>
        <taxon>Pseudomonadati</taxon>
        <taxon>Pseudomonadota</taxon>
        <taxon>Alphaproteobacteria</taxon>
        <taxon>Sphingomonadales</taxon>
        <taxon>Sphingomonadaceae</taxon>
        <taxon>Sphingomonas</taxon>
    </lineage>
</organism>
<dbReference type="AlphaFoldDB" id="A0AA42CV70"/>
<dbReference type="Proteomes" id="UP001165565">
    <property type="component" value="Unassembled WGS sequence"/>
</dbReference>
<dbReference type="Pfam" id="PF06347">
    <property type="entry name" value="SH3_4"/>
    <property type="match status" value="2"/>
</dbReference>